<dbReference type="SUPFAM" id="SSF53448">
    <property type="entry name" value="Nucleotide-diphospho-sugar transferases"/>
    <property type="match status" value="1"/>
</dbReference>
<sequence>MPDPHTIDLLIPTRGRPSSLKPLLKNIRDTASEPKNITACFWADRDDPDTGKAAQAAKEELEESFREIIVLNGDRQGIADVYNEMSSWVNGDLIGYLADDVEFRTDGWDEKVCEAFGEFPDRIVLVHLFDPARPKDEQFPDHGFISRWAKMCLKYVFPVFPPHPDVVNAVGISFTDIWLSPLYDLLDRRKHLPDVILKHRHWCSRGDGTEADAELDDNYVEHAITSKWRKTEEFTVRIAELPQHAETLKKFIRWAEGGGLERIQYE</sequence>
<dbReference type="Pfam" id="PF00535">
    <property type="entry name" value="Glycos_transf_2"/>
    <property type="match status" value="1"/>
</dbReference>
<accession>A0A0F9GWY0</accession>
<evidence type="ECO:0000259" key="1">
    <source>
        <dbReference type="Pfam" id="PF00535"/>
    </source>
</evidence>
<comment type="caution">
    <text evidence="2">The sequence shown here is derived from an EMBL/GenBank/DDBJ whole genome shotgun (WGS) entry which is preliminary data.</text>
</comment>
<gene>
    <name evidence="2" type="ORF">LCGC14_2070630</name>
</gene>
<dbReference type="EMBL" id="LAZR01024830">
    <property type="protein sequence ID" value="KKL73865.1"/>
    <property type="molecule type" value="Genomic_DNA"/>
</dbReference>
<name>A0A0F9GWY0_9ZZZZ</name>
<reference evidence="2" key="1">
    <citation type="journal article" date="2015" name="Nature">
        <title>Complex archaea that bridge the gap between prokaryotes and eukaryotes.</title>
        <authorList>
            <person name="Spang A."/>
            <person name="Saw J.H."/>
            <person name="Jorgensen S.L."/>
            <person name="Zaremba-Niedzwiedzka K."/>
            <person name="Martijn J."/>
            <person name="Lind A.E."/>
            <person name="van Eijk R."/>
            <person name="Schleper C."/>
            <person name="Guy L."/>
            <person name="Ettema T.J."/>
        </authorList>
    </citation>
    <scope>NUCLEOTIDE SEQUENCE</scope>
</reference>
<protein>
    <recommendedName>
        <fullName evidence="1">Glycosyltransferase 2-like domain-containing protein</fullName>
    </recommendedName>
</protein>
<evidence type="ECO:0000313" key="2">
    <source>
        <dbReference type="EMBL" id="KKL73865.1"/>
    </source>
</evidence>
<dbReference type="Gene3D" id="3.90.550.10">
    <property type="entry name" value="Spore Coat Polysaccharide Biosynthesis Protein SpsA, Chain A"/>
    <property type="match status" value="1"/>
</dbReference>
<organism evidence="2">
    <name type="scientific">marine sediment metagenome</name>
    <dbReference type="NCBI Taxonomy" id="412755"/>
    <lineage>
        <taxon>unclassified sequences</taxon>
        <taxon>metagenomes</taxon>
        <taxon>ecological metagenomes</taxon>
    </lineage>
</organism>
<proteinExistence type="predicted"/>
<dbReference type="AlphaFoldDB" id="A0A0F9GWY0"/>
<feature type="domain" description="Glycosyltransferase 2-like" evidence="1">
    <location>
        <begin position="10"/>
        <end position="142"/>
    </location>
</feature>
<dbReference type="InterPro" id="IPR001173">
    <property type="entry name" value="Glyco_trans_2-like"/>
</dbReference>
<dbReference type="InterPro" id="IPR029044">
    <property type="entry name" value="Nucleotide-diphossugar_trans"/>
</dbReference>